<comment type="catalytic activity">
    <reaction evidence="1">
        <text>a myo-inositol phosphate + H2O = myo-inositol + phosphate</text>
        <dbReference type="Rhea" id="RHEA:24056"/>
        <dbReference type="ChEBI" id="CHEBI:15377"/>
        <dbReference type="ChEBI" id="CHEBI:17268"/>
        <dbReference type="ChEBI" id="CHEBI:43474"/>
        <dbReference type="ChEBI" id="CHEBI:84139"/>
        <dbReference type="EC" id="3.1.3.25"/>
    </reaction>
</comment>
<evidence type="ECO:0000256" key="9">
    <source>
        <dbReference type="ARBA" id="ARBA00022801"/>
    </source>
</evidence>
<comment type="pathway">
    <text evidence="4">Polyol metabolism; myo-inositol biosynthesis; myo-inositol from D-glucose 6-phosphate: step 2/2.</text>
</comment>
<evidence type="ECO:0000256" key="6">
    <source>
        <dbReference type="ARBA" id="ARBA00013106"/>
    </source>
</evidence>
<accession>A0A7M7RGD7</accession>
<feature type="binding site" evidence="14">
    <location>
        <position position="165"/>
    </location>
    <ligand>
        <name>Mg(2+)</name>
        <dbReference type="ChEBI" id="CHEBI:18420"/>
        <label>1</label>
        <note>catalytic</note>
    </ligand>
</feature>
<dbReference type="EC" id="3.1.3.25" evidence="6"/>
<dbReference type="InterPro" id="IPR000760">
    <property type="entry name" value="Inositol_monophosphatase-like"/>
</dbReference>
<dbReference type="FunFam" id="3.30.540.10:FF:000012">
    <property type="entry name" value="Blast:Putative inositol monophosphatase 3"/>
    <property type="match status" value="1"/>
</dbReference>
<evidence type="ECO:0000256" key="10">
    <source>
        <dbReference type="ARBA" id="ARBA00022842"/>
    </source>
</evidence>
<dbReference type="FunCoup" id="A0A7M7RGD7">
    <property type="interactions" value="684"/>
</dbReference>
<keyword evidence="8 14" id="KW-0479">Metal-binding</keyword>
<dbReference type="Pfam" id="PF00459">
    <property type="entry name" value="Inositol_P"/>
    <property type="match status" value="1"/>
</dbReference>
<keyword evidence="17" id="KW-1185">Reference proteome</keyword>
<dbReference type="InParanoid" id="A0A7M7RGD7"/>
<name>A0A7M7RGD7_STRPU</name>
<dbReference type="GO" id="GO:0052834">
    <property type="term" value="F:inositol monophosphate phosphatase activity"/>
    <property type="evidence" value="ECO:0007669"/>
    <property type="project" value="UniProtKB-EC"/>
</dbReference>
<evidence type="ECO:0000256" key="5">
    <source>
        <dbReference type="ARBA" id="ARBA00009759"/>
    </source>
</evidence>
<dbReference type="Proteomes" id="UP000007110">
    <property type="component" value="Unassembled WGS sequence"/>
</dbReference>
<dbReference type="PANTHER" id="PTHR43028">
    <property type="entry name" value="3'(2'),5'-BISPHOSPHATE NUCLEOTIDASE 1"/>
    <property type="match status" value="1"/>
</dbReference>
<dbReference type="GO" id="GO:0005794">
    <property type="term" value="C:Golgi apparatus"/>
    <property type="evidence" value="ECO:0007669"/>
    <property type="project" value="UniProtKB-ARBA"/>
</dbReference>
<evidence type="ECO:0000256" key="8">
    <source>
        <dbReference type="ARBA" id="ARBA00022723"/>
    </source>
</evidence>
<dbReference type="GO" id="GO:0016020">
    <property type="term" value="C:membrane"/>
    <property type="evidence" value="ECO:0007669"/>
    <property type="project" value="UniProtKB-SubCell"/>
</dbReference>
<dbReference type="Gene3D" id="3.40.190.80">
    <property type="match status" value="1"/>
</dbReference>
<evidence type="ECO:0000256" key="13">
    <source>
        <dbReference type="ARBA" id="ARBA00042119"/>
    </source>
</evidence>
<reference evidence="16" key="2">
    <citation type="submission" date="2021-01" db="UniProtKB">
        <authorList>
            <consortium name="EnsemblMetazoa"/>
        </authorList>
    </citation>
    <scope>IDENTIFICATION</scope>
</reference>
<keyword evidence="12 15" id="KW-0472">Membrane</keyword>
<evidence type="ECO:0000256" key="1">
    <source>
        <dbReference type="ARBA" id="ARBA00001033"/>
    </source>
</evidence>
<dbReference type="OrthoDB" id="74460at2759"/>
<feature type="binding site" evidence="14">
    <location>
        <position position="166"/>
    </location>
    <ligand>
        <name>Mg(2+)</name>
        <dbReference type="ChEBI" id="CHEBI:18420"/>
        <label>1</label>
        <note>catalytic</note>
    </ligand>
</feature>
<keyword evidence="10 14" id="KW-0460">Magnesium</keyword>
<organism evidence="16 17">
    <name type="scientific">Strongylocentrotus purpuratus</name>
    <name type="common">Purple sea urchin</name>
    <dbReference type="NCBI Taxonomy" id="7668"/>
    <lineage>
        <taxon>Eukaryota</taxon>
        <taxon>Metazoa</taxon>
        <taxon>Echinodermata</taxon>
        <taxon>Eleutherozoa</taxon>
        <taxon>Echinozoa</taxon>
        <taxon>Echinoidea</taxon>
        <taxon>Euechinoidea</taxon>
        <taxon>Echinacea</taxon>
        <taxon>Camarodonta</taxon>
        <taxon>Echinidea</taxon>
        <taxon>Strongylocentrotidae</taxon>
        <taxon>Strongylocentrotus</taxon>
    </lineage>
</organism>
<dbReference type="CTD" id="54928"/>
<evidence type="ECO:0000256" key="15">
    <source>
        <dbReference type="SAM" id="Phobius"/>
    </source>
</evidence>
<dbReference type="GO" id="GO:0012505">
    <property type="term" value="C:endomembrane system"/>
    <property type="evidence" value="ECO:0000318"/>
    <property type="project" value="GO_Central"/>
</dbReference>
<proteinExistence type="inferred from homology"/>
<dbReference type="AlphaFoldDB" id="A0A7M7RGD7"/>
<keyword evidence="9" id="KW-0378">Hydrolase</keyword>
<dbReference type="EnsemblMetazoa" id="XM_787270">
    <property type="protein sequence ID" value="XP_792363"/>
    <property type="gene ID" value="LOC587547"/>
</dbReference>
<evidence type="ECO:0000256" key="3">
    <source>
        <dbReference type="ARBA" id="ARBA00004167"/>
    </source>
</evidence>
<evidence type="ECO:0000313" key="17">
    <source>
        <dbReference type="Proteomes" id="UP000007110"/>
    </source>
</evidence>
<keyword evidence="11 15" id="KW-1133">Transmembrane helix</keyword>
<feature type="transmembrane region" description="Helical" evidence="15">
    <location>
        <begin position="12"/>
        <end position="29"/>
    </location>
</feature>
<reference evidence="17" key="1">
    <citation type="submission" date="2015-02" db="EMBL/GenBank/DDBJ databases">
        <title>Genome sequencing for Strongylocentrotus purpuratus.</title>
        <authorList>
            <person name="Murali S."/>
            <person name="Liu Y."/>
            <person name="Vee V."/>
            <person name="English A."/>
            <person name="Wang M."/>
            <person name="Skinner E."/>
            <person name="Han Y."/>
            <person name="Muzny D.M."/>
            <person name="Worley K.C."/>
            <person name="Gibbs R.A."/>
        </authorList>
    </citation>
    <scope>NUCLEOTIDE SEQUENCE</scope>
</reference>
<feature type="binding site" evidence="14">
    <location>
        <position position="163"/>
    </location>
    <ligand>
        <name>Mg(2+)</name>
        <dbReference type="ChEBI" id="CHEBI:18420"/>
        <label>1</label>
        <note>catalytic</note>
    </ligand>
</feature>
<dbReference type="GO" id="GO:0046872">
    <property type="term" value="F:metal ion binding"/>
    <property type="evidence" value="ECO:0007669"/>
    <property type="project" value="UniProtKB-KW"/>
</dbReference>
<comment type="cofactor">
    <cofactor evidence="2 14">
        <name>Mg(2+)</name>
        <dbReference type="ChEBI" id="CHEBI:18420"/>
    </cofactor>
</comment>
<dbReference type="OMA" id="VKQVAWQ"/>
<dbReference type="Gene3D" id="3.30.540.10">
    <property type="entry name" value="Fructose-1,6-Bisphosphatase, subunit A, domain 1"/>
    <property type="match status" value="1"/>
</dbReference>
<feature type="binding site" evidence="14">
    <location>
        <position position="290"/>
    </location>
    <ligand>
        <name>Mg(2+)</name>
        <dbReference type="ChEBI" id="CHEBI:18420"/>
        <label>1</label>
        <note>catalytic</note>
    </ligand>
</feature>
<evidence type="ECO:0000256" key="2">
    <source>
        <dbReference type="ARBA" id="ARBA00001946"/>
    </source>
</evidence>
<feature type="binding site" evidence="14">
    <location>
        <position position="121"/>
    </location>
    <ligand>
        <name>Mg(2+)</name>
        <dbReference type="ChEBI" id="CHEBI:18420"/>
        <label>1</label>
        <note>catalytic</note>
    </ligand>
</feature>
<sequence length="358" mass="39279">MSFGMNNIKVNPVGMIFLVILGGGTLLLIRNSFYGKDKSSGSSEQGELVSMKQLLVASIQLAERGGRVVKEIRDTNKLNEASKGKTKEGANNPVTDGDMKSHEAIISGFQKSFPSVFVVSEEHEDKVFDMNKVTPVAKDLPEVSKIIQSDEKIPVSDITVWVDPLDATQEYTEDLVEYVTTMVCVAVKGVPTMGVIHKPFLENGPKTTWAWVGKGHAAHLKEIKHHTEALESPRIIVSRSHSGQVEEVSKKTFGAGTKVNPAGGAGYKVMSLLEDQSDIYIHVTLIKKWDICAGNAILTEMKSKMTTLKGETISYDRADDPKAPDGLLATVWDHTEFLAKLKPVYEELKADQKPKAKK</sequence>
<comment type="subcellular location">
    <subcellularLocation>
        <location evidence="3">Membrane</location>
        <topology evidence="3">Single-pass membrane protein</topology>
    </subcellularLocation>
</comment>
<dbReference type="InterPro" id="IPR050725">
    <property type="entry name" value="CysQ/Inositol_MonoPase"/>
</dbReference>
<evidence type="ECO:0000256" key="12">
    <source>
        <dbReference type="ARBA" id="ARBA00023136"/>
    </source>
</evidence>
<evidence type="ECO:0000256" key="4">
    <source>
        <dbReference type="ARBA" id="ARBA00005152"/>
    </source>
</evidence>
<evidence type="ECO:0000256" key="14">
    <source>
        <dbReference type="PIRSR" id="PIRSR600760-2"/>
    </source>
</evidence>
<protein>
    <recommendedName>
        <fullName evidence="6">inositol-phosphate phosphatase</fullName>
        <ecNumber evidence="6">3.1.3.25</ecNumber>
    </recommendedName>
    <alternativeName>
        <fullName evidence="13">Myo-inositol monophosphatase A3</fullName>
    </alternativeName>
</protein>
<comment type="similarity">
    <text evidence="5">Belongs to the inositol monophosphatase superfamily.</text>
</comment>
<dbReference type="RefSeq" id="XP_792363.3">
    <property type="nucleotide sequence ID" value="XM_787270.5"/>
</dbReference>
<dbReference type="GeneID" id="587547"/>
<dbReference type="PANTHER" id="PTHR43028:SF4">
    <property type="entry name" value="INOSITOL MONOPHOSPHATASE 3"/>
    <property type="match status" value="1"/>
</dbReference>
<evidence type="ECO:0000256" key="7">
    <source>
        <dbReference type="ARBA" id="ARBA00022692"/>
    </source>
</evidence>
<dbReference type="KEGG" id="spu:587547"/>
<evidence type="ECO:0000256" key="11">
    <source>
        <dbReference type="ARBA" id="ARBA00022989"/>
    </source>
</evidence>
<dbReference type="FunFam" id="3.40.190.80:FF:000007">
    <property type="entry name" value="Blast:Putative inositol monophosphatase 3"/>
    <property type="match status" value="1"/>
</dbReference>
<evidence type="ECO:0000313" key="16">
    <source>
        <dbReference type="EnsemblMetazoa" id="XP_792363"/>
    </source>
</evidence>
<dbReference type="SUPFAM" id="SSF56655">
    <property type="entry name" value="Carbohydrate phosphatase"/>
    <property type="match status" value="1"/>
</dbReference>
<keyword evidence="7 15" id="KW-0812">Transmembrane</keyword>
<dbReference type="GO" id="GO:0008254">
    <property type="term" value="F:3'-nucleotidase activity"/>
    <property type="evidence" value="ECO:0000318"/>
    <property type="project" value="GO_Central"/>
</dbReference>